<organism evidence="5">
    <name type="scientific">marine sediment metagenome</name>
    <dbReference type="NCBI Taxonomy" id="412755"/>
    <lineage>
        <taxon>unclassified sequences</taxon>
        <taxon>metagenomes</taxon>
        <taxon>ecological metagenomes</taxon>
    </lineage>
</organism>
<dbReference type="GO" id="GO:0008233">
    <property type="term" value="F:peptidase activity"/>
    <property type="evidence" value="ECO:0007669"/>
    <property type="project" value="UniProtKB-KW"/>
</dbReference>
<proteinExistence type="predicted"/>
<keyword evidence="1" id="KW-1188">Viral release from host cell</keyword>
<gene>
    <name evidence="5" type="ORF">LCGC14_2201960</name>
</gene>
<keyword evidence="3" id="KW-0378">Hydrolase</keyword>
<feature type="domain" description="Prohead serine protease" evidence="4">
    <location>
        <begin position="69"/>
        <end position="166"/>
    </location>
</feature>
<dbReference type="EMBL" id="LAZR01029036">
    <property type="protein sequence ID" value="KKL60775.1"/>
    <property type="molecule type" value="Genomic_DNA"/>
</dbReference>
<name>A0A0F9FTW5_9ZZZZ</name>
<sequence>MEHIDFRRQQDIPALPVMIRDVSEGVRAGESEPRRWIEGIATVACLDMNGVEITEAALRASAHDLLTYATILYGHDIGRAVGRVTECYYDDAIKGIRFTGFISSVENDLWTKIREGVLNKFSVSWRTMDYEYVEQPNGESKIVVHSLRLLEVSLVSVPAVPEAELTSWVERALRSAGVSFGTVEHSEIATFVQLEFAHTPPSRERQWDSVGAIQRVRALAGGPTKQDVDWSVYRQAFAHVSGDGSRFGDYGFPHHDVVDGHLVSVRAGLDTAASKLEGSDLPDEDKHSVAAHLLQEYRTTHGISGQGIPAYLVELAG</sequence>
<protein>
    <recommendedName>
        <fullName evidence="4">Prohead serine protease domain-containing protein</fullName>
    </recommendedName>
</protein>
<accession>A0A0F9FTW5</accession>
<dbReference type="AlphaFoldDB" id="A0A0F9FTW5"/>
<evidence type="ECO:0000256" key="3">
    <source>
        <dbReference type="ARBA" id="ARBA00022801"/>
    </source>
</evidence>
<dbReference type="GO" id="GO:0006508">
    <property type="term" value="P:proteolysis"/>
    <property type="evidence" value="ECO:0007669"/>
    <property type="project" value="UniProtKB-KW"/>
</dbReference>
<reference evidence="5" key="1">
    <citation type="journal article" date="2015" name="Nature">
        <title>Complex archaea that bridge the gap between prokaryotes and eukaryotes.</title>
        <authorList>
            <person name="Spang A."/>
            <person name="Saw J.H."/>
            <person name="Jorgensen S.L."/>
            <person name="Zaremba-Niedzwiedzka K."/>
            <person name="Martijn J."/>
            <person name="Lind A.E."/>
            <person name="van Eijk R."/>
            <person name="Schleper C."/>
            <person name="Guy L."/>
            <person name="Ettema T.J."/>
        </authorList>
    </citation>
    <scope>NUCLEOTIDE SEQUENCE</scope>
</reference>
<dbReference type="Pfam" id="PF04586">
    <property type="entry name" value="Peptidase_S78"/>
    <property type="match status" value="1"/>
</dbReference>
<dbReference type="InterPro" id="IPR054613">
    <property type="entry name" value="Peptidase_S78_dom"/>
</dbReference>
<evidence type="ECO:0000259" key="4">
    <source>
        <dbReference type="Pfam" id="PF04586"/>
    </source>
</evidence>
<comment type="caution">
    <text evidence="5">The sequence shown here is derived from an EMBL/GenBank/DDBJ whole genome shotgun (WGS) entry which is preliminary data.</text>
</comment>
<evidence type="ECO:0000256" key="2">
    <source>
        <dbReference type="ARBA" id="ARBA00022670"/>
    </source>
</evidence>
<evidence type="ECO:0000313" key="5">
    <source>
        <dbReference type="EMBL" id="KKL60775.1"/>
    </source>
</evidence>
<evidence type="ECO:0000256" key="1">
    <source>
        <dbReference type="ARBA" id="ARBA00022612"/>
    </source>
</evidence>
<keyword evidence="2" id="KW-0645">Protease</keyword>